<dbReference type="Pfam" id="PF01814">
    <property type="entry name" value="Hemerythrin"/>
    <property type="match status" value="1"/>
</dbReference>
<evidence type="ECO:0000259" key="2">
    <source>
        <dbReference type="Pfam" id="PF01814"/>
    </source>
</evidence>
<dbReference type="Proteomes" id="UP000231259">
    <property type="component" value="Unassembled WGS sequence"/>
</dbReference>
<dbReference type="AlphaFoldDB" id="A0A2G8RDL4"/>
<name>A0A2G8RDL4_9RHOB</name>
<keyword evidence="4" id="KW-1185">Reference proteome</keyword>
<sequence length="178" mass="20090">MDITQLIIDDHAEQRRLFAAIDEISPHDTEALESVWVRLKALLDSHAEAEERYFYPELLKLGTGATDADSADEETQDAIEDHNDIRDTGEEVQKHEIGSPEWFSAIDACNVANSDHMGEEERQGLTDFRRNASFELRHKLAVRFLAFQCAHLTGVDVADKNPDDYIEDPSKAVRDAHG</sequence>
<dbReference type="InterPro" id="IPR012312">
    <property type="entry name" value="Hemerythrin-like"/>
</dbReference>
<dbReference type="OrthoDB" id="5523420at2"/>
<organism evidence="3 4">
    <name type="scientific">Puniceibacterium antarcticum</name>
    <dbReference type="NCBI Taxonomy" id="1206336"/>
    <lineage>
        <taxon>Bacteria</taxon>
        <taxon>Pseudomonadati</taxon>
        <taxon>Pseudomonadota</taxon>
        <taxon>Alphaproteobacteria</taxon>
        <taxon>Rhodobacterales</taxon>
        <taxon>Paracoccaceae</taxon>
        <taxon>Puniceibacterium</taxon>
    </lineage>
</organism>
<feature type="domain" description="Hemerythrin-like" evidence="2">
    <location>
        <begin position="3"/>
        <end position="122"/>
    </location>
</feature>
<evidence type="ECO:0000313" key="3">
    <source>
        <dbReference type="EMBL" id="PIL19188.1"/>
    </source>
</evidence>
<feature type="region of interest" description="Disordered" evidence="1">
    <location>
        <begin position="158"/>
        <end position="178"/>
    </location>
</feature>
<dbReference type="EMBL" id="AWWI01000108">
    <property type="protein sequence ID" value="PIL19188.1"/>
    <property type="molecule type" value="Genomic_DNA"/>
</dbReference>
<comment type="caution">
    <text evidence="3">The sequence shown here is derived from an EMBL/GenBank/DDBJ whole genome shotgun (WGS) entry which is preliminary data.</text>
</comment>
<gene>
    <name evidence="3" type="ORF">P775_15865</name>
</gene>
<proteinExistence type="predicted"/>
<dbReference type="PANTHER" id="PTHR35585:SF1">
    <property type="entry name" value="HHE DOMAIN PROTEIN (AFU_ORTHOLOGUE AFUA_4G00730)"/>
    <property type="match status" value="1"/>
</dbReference>
<protein>
    <submittedName>
        <fullName evidence="3">Cation-binding protein</fullName>
    </submittedName>
</protein>
<reference evidence="3 4" key="1">
    <citation type="submission" date="2013-09" db="EMBL/GenBank/DDBJ databases">
        <title>Genome sequencing of Phaeobacter antarcticus sp. nov. SM1211.</title>
        <authorList>
            <person name="Zhang X.-Y."/>
            <person name="Liu C."/>
            <person name="Chen X.-L."/>
            <person name="Xie B.-B."/>
            <person name="Qin Q.-L."/>
            <person name="Rong J.-C."/>
            <person name="Zhang Y.-Z."/>
        </authorList>
    </citation>
    <scope>NUCLEOTIDE SEQUENCE [LARGE SCALE GENOMIC DNA]</scope>
    <source>
        <strain evidence="3 4">SM1211</strain>
    </source>
</reference>
<evidence type="ECO:0000313" key="4">
    <source>
        <dbReference type="Proteomes" id="UP000231259"/>
    </source>
</evidence>
<accession>A0A2G8RDL4</accession>
<dbReference type="RefSeq" id="WP_099911759.1">
    <property type="nucleotide sequence ID" value="NZ_AWWI01000108.1"/>
</dbReference>
<dbReference type="PANTHER" id="PTHR35585">
    <property type="entry name" value="HHE DOMAIN PROTEIN (AFU_ORTHOLOGUE AFUA_4G00730)"/>
    <property type="match status" value="1"/>
</dbReference>
<evidence type="ECO:0000256" key="1">
    <source>
        <dbReference type="SAM" id="MobiDB-lite"/>
    </source>
</evidence>
<dbReference type="Gene3D" id="1.20.120.520">
    <property type="entry name" value="nmb1532 protein domain like"/>
    <property type="match status" value="1"/>
</dbReference>